<dbReference type="AlphaFoldDB" id="A0A3M6VG95"/>
<reference evidence="1 2" key="1">
    <citation type="submission" date="2018-06" db="EMBL/GenBank/DDBJ databases">
        <title>Comparative genomics of downy mildews reveals potential adaptations to biotrophy.</title>
        <authorList>
            <person name="Fletcher K."/>
            <person name="Klosterman S.J."/>
            <person name="Derevnina L."/>
            <person name="Martin F."/>
            <person name="Koike S."/>
            <person name="Reyes Chin-Wo S."/>
            <person name="Mou B."/>
            <person name="Michelmore R."/>
        </authorList>
    </citation>
    <scope>NUCLEOTIDE SEQUENCE [LARGE SCALE GENOMIC DNA]</scope>
    <source>
        <strain evidence="1 2">R14</strain>
    </source>
</reference>
<dbReference type="Proteomes" id="UP000282087">
    <property type="component" value="Unassembled WGS sequence"/>
</dbReference>
<evidence type="ECO:0000313" key="1">
    <source>
        <dbReference type="EMBL" id="RMX65689.1"/>
    </source>
</evidence>
<protein>
    <submittedName>
        <fullName evidence="1">Uncharacterized protein</fullName>
    </submittedName>
</protein>
<comment type="caution">
    <text evidence="1">The sequence shown here is derived from an EMBL/GenBank/DDBJ whole genome shotgun (WGS) entry which is preliminary data.</text>
</comment>
<dbReference type="EMBL" id="QLLG01000234">
    <property type="protein sequence ID" value="RMX65689.1"/>
    <property type="molecule type" value="Genomic_DNA"/>
</dbReference>
<accession>A0A3M6VG95</accession>
<sequence length="141" mass="16022">MYYIIDDHVASSTTALIIELSYRVFLLLQLYLVRGSAYTGAHFRSRRYTSTNNYATFFSQCQDAMQCQQPTARHTSFSQRPLSCGHVFFVLVLVRAASFRRKCGMHLRQQLKFSRSYSTIFSLLGNVANARSSPALTGRSS</sequence>
<proteinExistence type="predicted"/>
<organism evidence="1 2">
    <name type="scientific">Peronospora effusa</name>
    <dbReference type="NCBI Taxonomy" id="542832"/>
    <lineage>
        <taxon>Eukaryota</taxon>
        <taxon>Sar</taxon>
        <taxon>Stramenopiles</taxon>
        <taxon>Oomycota</taxon>
        <taxon>Peronosporomycetes</taxon>
        <taxon>Peronosporales</taxon>
        <taxon>Peronosporaceae</taxon>
        <taxon>Peronospora</taxon>
    </lineage>
</organism>
<evidence type="ECO:0000313" key="2">
    <source>
        <dbReference type="Proteomes" id="UP000282087"/>
    </source>
</evidence>
<gene>
    <name evidence="1" type="ORF">DD238_004057</name>
</gene>
<keyword evidence="2" id="KW-1185">Reference proteome</keyword>
<name>A0A3M6VG95_9STRA</name>